<keyword evidence="2" id="KW-0547">Nucleotide-binding</keyword>
<evidence type="ECO:0000256" key="5">
    <source>
        <dbReference type="ARBA" id="ARBA00023136"/>
    </source>
</evidence>
<keyword evidence="4" id="KW-0342">GTP-binding</keyword>
<evidence type="ECO:0000256" key="1">
    <source>
        <dbReference type="ARBA" id="ARBA00004370"/>
    </source>
</evidence>
<evidence type="ECO:0000313" key="6">
    <source>
        <dbReference type="EMBL" id="MBY29782.1"/>
    </source>
</evidence>
<dbReference type="GO" id="GO:0005525">
    <property type="term" value="F:GTP binding"/>
    <property type="evidence" value="ECO:0007669"/>
    <property type="project" value="UniProtKB-KW"/>
</dbReference>
<dbReference type="GO" id="GO:0008053">
    <property type="term" value="P:mitochondrial fusion"/>
    <property type="evidence" value="ECO:0007669"/>
    <property type="project" value="TreeGrafter"/>
</dbReference>
<dbReference type="PANTHER" id="PTHR10465:SF3">
    <property type="entry name" value="TRANSMEMBRANE GTPASE MARF-RELATED"/>
    <property type="match status" value="1"/>
</dbReference>
<sequence>MEFEEFERRFEECISKSAIKTKFLNHSQQGKHLVKEMLKIMETIYNRSQEQTQLKMCLKKEFQEKLNFTEQQLINITNQMKMKIHQMVDDVEDKVNLLYTM</sequence>
<dbReference type="GO" id="GO:0003924">
    <property type="term" value="F:GTPase activity"/>
    <property type="evidence" value="ECO:0007669"/>
    <property type="project" value="InterPro"/>
</dbReference>
<evidence type="ECO:0000256" key="4">
    <source>
        <dbReference type="ARBA" id="ARBA00023134"/>
    </source>
</evidence>
<dbReference type="PANTHER" id="PTHR10465">
    <property type="entry name" value="TRANSMEMBRANE GTPASE FZO1"/>
    <property type="match status" value="1"/>
</dbReference>
<proteinExistence type="predicted"/>
<keyword evidence="6" id="KW-0812">Transmembrane</keyword>
<keyword evidence="3" id="KW-0378">Hydrolase</keyword>
<dbReference type="GO" id="GO:0051646">
    <property type="term" value="P:mitochondrion localization"/>
    <property type="evidence" value="ECO:0007669"/>
    <property type="project" value="TreeGrafter"/>
</dbReference>
<evidence type="ECO:0000256" key="3">
    <source>
        <dbReference type="ARBA" id="ARBA00022801"/>
    </source>
</evidence>
<dbReference type="AlphaFoldDB" id="A0A2S2PK02"/>
<dbReference type="EMBL" id="GGMR01017163">
    <property type="protein sequence ID" value="MBY29782.1"/>
    <property type="molecule type" value="Transcribed_RNA"/>
</dbReference>
<name>A0A2S2PK02_SCHGA</name>
<protein>
    <submittedName>
        <fullName evidence="6">Transmembrane GTPase Marf</fullName>
    </submittedName>
</protein>
<dbReference type="GO" id="GO:0005741">
    <property type="term" value="C:mitochondrial outer membrane"/>
    <property type="evidence" value="ECO:0007669"/>
    <property type="project" value="TreeGrafter"/>
</dbReference>
<reference evidence="6" key="1">
    <citation type="submission" date="2018-04" db="EMBL/GenBank/DDBJ databases">
        <title>Transcriptome of Schizaphis graminum biotype I.</title>
        <authorList>
            <person name="Scully E.D."/>
            <person name="Geib S.M."/>
            <person name="Palmer N.A."/>
            <person name="Koch K."/>
            <person name="Bradshaw J."/>
            <person name="Heng-Moss T."/>
            <person name="Sarath G."/>
        </authorList>
    </citation>
    <scope>NUCLEOTIDE SEQUENCE</scope>
</reference>
<gene>
    <name evidence="6" type="primary">Marf_3</name>
    <name evidence="6" type="ORF">g.174285</name>
</gene>
<accession>A0A2S2PK02</accession>
<comment type="subcellular location">
    <subcellularLocation>
        <location evidence="1">Membrane</location>
    </subcellularLocation>
</comment>
<keyword evidence="5" id="KW-0472">Membrane</keyword>
<organism evidence="6">
    <name type="scientific">Schizaphis graminum</name>
    <name type="common">Green bug aphid</name>
    <dbReference type="NCBI Taxonomy" id="13262"/>
    <lineage>
        <taxon>Eukaryota</taxon>
        <taxon>Metazoa</taxon>
        <taxon>Ecdysozoa</taxon>
        <taxon>Arthropoda</taxon>
        <taxon>Hexapoda</taxon>
        <taxon>Insecta</taxon>
        <taxon>Pterygota</taxon>
        <taxon>Neoptera</taxon>
        <taxon>Paraneoptera</taxon>
        <taxon>Hemiptera</taxon>
        <taxon>Sternorrhyncha</taxon>
        <taxon>Aphidomorpha</taxon>
        <taxon>Aphidoidea</taxon>
        <taxon>Aphididae</taxon>
        <taxon>Aphidini</taxon>
        <taxon>Schizaphis</taxon>
    </lineage>
</organism>
<evidence type="ECO:0000256" key="2">
    <source>
        <dbReference type="ARBA" id="ARBA00022741"/>
    </source>
</evidence>
<dbReference type="InterPro" id="IPR027094">
    <property type="entry name" value="Mitofusin_fam"/>
</dbReference>